<dbReference type="PANTHER" id="PTHR23250">
    <property type="entry name" value="DYSFERLIN-RELATED"/>
    <property type="match status" value="1"/>
</dbReference>
<dbReference type="EnsemblFungi" id="MAPG_07463T0">
    <property type="protein sequence ID" value="MAPG_07463T0"/>
    <property type="gene ID" value="MAPG_07463"/>
</dbReference>
<dbReference type="Proteomes" id="UP000011715">
    <property type="component" value="Unassembled WGS sequence"/>
</dbReference>
<feature type="compositionally biased region" description="Basic and acidic residues" evidence="1">
    <location>
        <begin position="17"/>
        <end position="38"/>
    </location>
</feature>
<dbReference type="OrthoDB" id="72441at2759"/>
<feature type="compositionally biased region" description="Low complexity" evidence="1">
    <location>
        <begin position="70"/>
        <end position="81"/>
    </location>
</feature>
<evidence type="ECO:0000313" key="2">
    <source>
        <dbReference type="EMBL" id="KLU88477.1"/>
    </source>
</evidence>
<sequence length="453" mass="49217">MTKPRIRRPHTSRRASPPKDSDYDHEIALVEEDTHPEPESSTSPEPADPGLGPSSSSTGPPLTAAGRCRSSASHSPLSLKSTHPGGVGAEAGPTIAVEQPTPFEPAVATAAHREGAGSSQEVESAIDILYENERGALCCGYPLFASRALGNLDPPAWTNVAHKPSPTDIRTAQVPDPSWDWAWPEWRINHDEQGCTDKDGWEYSFAFHNKFSWHGPKWWNSFVRRRAWTRRRVKKDQIRQAHGGGLLQPEYFTVRSSAERARRSSAELSGPGSGSKRGSIISASVASQATGGAGGEKADIRDVEELLAALRACRIDREKIETLENYLENGDEDDLANLEGKMSEVMGFFVFQTSRRLLVARLTELHDQAQLQAKQQKGDTSGSSRAAALERALAAALGRADEEIKRLEYWSDVKEVAEKGHSHGAVDGECGWDDSWEGVDNSGPAAPGATGKK</sequence>
<reference evidence="2" key="3">
    <citation type="submission" date="2011-03" db="EMBL/GenBank/DDBJ databases">
        <title>Annotation of Magnaporthe poae ATCC 64411.</title>
        <authorList>
            <person name="Ma L.-J."/>
            <person name="Dead R."/>
            <person name="Young S.K."/>
            <person name="Zeng Q."/>
            <person name="Gargeya S."/>
            <person name="Fitzgerald M."/>
            <person name="Haas B."/>
            <person name="Abouelleil A."/>
            <person name="Alvarado L."/>
            <person name="Arachchi H.M."/>
            <person name="Berlin A."/>
            <person name="Brown A."/>
            <person name="Chapman S.B."/>
            <person name="Chen Z."/>
            <person name="Dunbar C."/>
            <person name="Freedman E."/>
            <person name="Gearin G."/>
            <person name="Gellesch M."/>
            <person name="Goldberg J."/>
            <person name="Griggs A."/>
            <person name="Gujja S."/>
            <person name="Heiman D."/>
            <person name="Howarth C."/>
            <person name="Larson L."/>
            <person name="Lui A."/>
            <person name="MacDonald P.J.P."/>
            <person name="Mehta T."/>
            <person name="Montmayeur A."/>
            <person name="Murphy C."/>
            <person name="Neiman D."/>
            <person name="Pearson M."/>
            <person name="Priest M."/>
            <person name="Roberts A."/>
            <person name="Saif S."/>
            <person name="Shea T."/>
            <person name="Shenoy N."/>
            <person name="Sisk P."/>
            <person name="Stolte C."/>
            <person name="Sykes S."/>
            <person name="Yandava C."/>
            <person name="Wortman J."/>
            <person name="Nusbaum C."/>
            <person name="Birren B."/>
        </authorList>
    </citation>
    <scope>NUCLEOTIDE SEQUENCE</scope>
    <source>
        <strain evidence="2">ATCC 64411</strain>
    </source>
</reference>
<organism evidence="3 4">
    <name type="scientific">Magnaporthiopsis poae (strain ATCC 64411 / 73-15)</name>
    <name type="common">Kentucky bluegrass fungus</name>
    <name type="synonym">Magnaporthe poae</name>
    <dbReference type="NCBI Taxonomy" id="644358"/>
    <lineage>
        <taxon>Eukaryota</taxon>
        <taxon>Fungi</taxon>
        <taxon>Dikarya</taxon>
        <taxon>Ascomycota</taxon>
        <taxon>Pezizomycotina</taxon>
        <taxon>Sordariomycetes</taxon>
        <taxon>Sordariomycetidae</taxon>
        <taxon>Magnaporthales</taxon>
        <taxon>Magnaporthaceae</taxon>
        <taxon>Magnaporthiopsis</taxon>
    </lineage>
</organism>
<dbReference type="PANTHER" id="PTHR23250:SF1">
    <property type="entry name" value="TECTONIN BETA-PROPELLER REPEAT-CONTAINING PROTEIN 1"/>
    <property type="match status" value="1"/>
</dbReference>
<dbReference type="VEuPathDB" id="FungiDB:MAPG_07463"/>
<keyword evidence="4" id="KW-1185">Reference proteome</keyword>
<dbReference type="EMBL" id="GL876971">
    <property type="protein sequence ID" value="KLU88477.1"/>
    <property type="molecule type" value="Genomic_DNA"/>
</dbReference>
<dbReference type="EMBL" id="ADBL01001801">
    <property type="status" value="NOT_ANNOTATED_CDS"/>
    <property type="molecule type" value="Genomic_DNA"/>
</dbReference>
<name>A0A0C4E4R3_MAGP6</name>
<reference evidence="3" key="4">
    <citation type="journal article" date="2015" name="G3 (Bethesda)">
        <title>Genome sequences of three phytopathogenic species of the Magnaporthaceae family of fungi.</title>
        <authorList>
            <person name="Okagaki L.H."/>
            <person name="Nunes C.C."/>
            <person name="Sailsbery J."/>
            <person name="Clay B."/>
            <person name="Brown D."/>
            <person name="John T."/>
            <person name="Oh Y."/>
            <person name="Young N."/>
            <person name="Fitzgerald M."/>
            <person name="Haas B.J."/>
            <person name="Zeng Q."/>
            <person name="Young S."/>
            <person name="Adiconis X."/>
            <person name="Fan L."/>
            <person name="Levin J.Z."/>
            <person name="Mitchell T.K."/>
            <person name="Okubara P.A."/>
            <person name="Farman M.L."/>
            <person name="Kohn L.M."/>
            <person name="Birren B."/>
            <person name="Ma L.-J."/>
            <person name="Dean R.A."/>
        </authorList>
    </citation>
    <scope>NUCLEOTIDE SEQUENCE</scope>
    <source>
        <strain evidence="3">ATCC 64411 / 73-15</strain>
    </source>
</reference>
<gene>
    <name evidence="2" type="ORF">MAPG_07463</name>
</gene>
<dbReference type="InterPro" id="IPR051513">
    <property type="entry name" value="Tectonin_beta-prop"/>
</dbReference>
<evidence type="ECO:0008006" key="5">
    <source>
        <dbReference type="Google" id="ProtNLM"/>
    </source>
</evidence>
<dbReference type="eggNOG" id="ENOG502S2MG">
    <property type="taxonomic scope" value="Eukaryota"/>
</dbReference>
<feature type="compositionally biased region" description="Low complexity" evidence="1">
    <location>
        <begin position="39"/>
        <end position="63"/>
    </location>
</feature>
<reference evidence="4" key="2">
    <citation type="submission" date="2010-05" db="EMBL/GenBank/DDBJ databases">
        <title>The genome sequence of Magnaporthe poae strain ATCC 64411.</title>
        <authorList>
            <person name="Ma L.-J."/>
            <person name="Dead R."/>
            <person name="Young S."/>
            <person name="Zeng Q."/>
            <person name="Koehrsen M."/>
            <person name="Alvarado L."/>
            <person name="Berlin A."/>
            <person name="Chapman S.B."/>
            <person name="Chen Z."/>
            <person name="Freedman E."/>
            <person name="Gellesch M."/>
            <person name="Goldberg J."/>
            <person name="Griggs A."/>
            <person name="Gujja S."/>
            <person name="Heilman E.R."/>
            <person name="Heiman D."/>
            <person name="Hepburn T."/>
            <person name="Howarth C."/>
            <person name="Jen D."/>
            <person name="Larson L."/>
            <person name="Mehta T."/>
            <person name="Neiman D."/>
            <person name="Pearson M."/>
            <person name="Roberts A."/>
            <person name="Saif S."/>
            <person name="Shea T."/>
            <person name="Shenoy N."/>
            <person name="Sisk P."/>
            <person name="Stolte C."/>
            <person name="Sykes S."/>
            <person name="Walk T."/>
            <person name="White J."/>
            <person name="Yandava C."/>
            <person name="Haas B."/>
            <person name="Nusbaum C."/>
            <person name="Birren B."/>
        </authorList>
    </citation>
    <scope>NUCLEOTIDE SEQUENCE [LARGE SCALE GENOMIC DNA]</scope>
    <source>
        <strain evidence="4">ATCC 64411 / 73-15</strain>
    </source>
</reference>
<feature type="region of interest" description="Disordered" evidence="1">
    <location>
        <begin position="1"/>
        <end position="93"/>
    </location>
</feature>
<protein>
    <recommendedName>
        <fullName evidence="5">Meiotically up-regulated 65 protein</fullName>
    </recommendedName>
</protein>
<evidence type="ECO:0000256" key="1">
    <source>
        <dbReference type="SAM" id="MobiDB-lite"/>
    </source>
</evidence>
<dbReference type="AlphaFoldDB" id="A0A0C4E4R3"/>
<evidence type="ECO:0000313" key="4">
    <source>
        <dbReference type="Proteomes" id="UP000011715"/>
    </source>
</evidence>
<accession>A0A0C4E4R3</accession>
<feature type="region of interest" description="Disordered" evidence="1">
    <location>
        <begin position="420"/>
        <end position="453"/>
    </location>
</feature>
<reference evidence="3" key="5">
    <citation type="submission" date="2015-06" db="UniProtKB">
        <authorList>
            <consortium name="EnsemblFungi"/>
        </authorList>
    </citation>
    <scope>IDENTIFICATION</scope>
    <source>
        <strain evidence="3">ATCC 64411</strain>
    </source>
</reference>
<dbReference type="OMA" id="WQGVDNS"/>
<dbReference type="STRING" id="644358.A0A0C4E4R3"/>
<proteinExistence type="predicted"/>
<feature type="compositionally biased region" description="Basic residues" evidence="1">
    <location>
        <begin position="1"/>
        <end position="13"/>
    </location>
</feature>
<evidence type="ECO:0000313" key="3">
    <source>
        <dbReference type="EnsemblFungi" id="MAPG_07463T0"/>
    </source>
</evidence>
<reference evidence="2" key="1">
    <citation type="submission" date="2010-05" db="EMBL/GenBank/DDBJ databases">
        <title>The Genome Sequence of Magnaporthe poae strain ATCC 64411.</title>
        <authorList>
            <consortium name="The Broad Institute Genome Sequencing Platform"/>
            <consortium name="Broad Institute Genome Sequencing Center for Infectious Disease"/>
            <person name="Ma L.-J."/>
            <person name="Dead R."/>
            <person name="Young S."/>
            <person name="Zeng Q."/>
            <person name="Koehrsen M."/>
            <person name="Alvarado L."/>
            <person name="Berlin A."/>
            <person name="Chapman S.B."/>
            <person name="Chen Z."/>
            <person name="Freedman E."/>
            <person name="Gellesch M."/>
            <person name="Goldberg J."/>
            <person name="Griggs A."/>
            <person name="Gujja S."/>
            <person name="Heilman E.R."/>
            <person name="Heiman D."/>
            <person name="Hepburn T."/>
            <person name="Howarth C."/>
            <person name="Jen D."/>
            <person name="Larson L."/>
            <person name="Mehta T."/>
            <person name="Neiman D."/>
            <person name="Pearson M."/>
            <person name="Roberts A."/>
            <person name="Saif S."/>
            <person name="Shea T."/>
            <person name="Shenoy N."/>
            <person name="Sisk P."/>
            <person name="Stolte C."/>
            <person name="Sykes S."/>
            <person name="Walk T."/>
            <person name="White J."/>
            <person name="Yandava C."/>
            <person name="Haas B."/>
            <person name="Nusbaum C."/>
            <person name="Birren B."/>
        </authorList>
    </citation>
    <scope>NUCLEOTIDE SEQUENCE</scope>
    <source>
        <strain evidence="2">ATCC 64411</strain>
    </source>
</reference>